<dbReference type="PANTHER" id="PTHR43316:SF3">
    <property type="entry name" value="HALOACID DEHALOGENASE, TYPE II (AFU_ORTHOLOGUE AFUA_2G07750)-RELATED"/>
    <property type="match status" value="1"/>
</dbReference>
<dbReference type="Gene3D" id="1.10.150.240">
    <property type="entry name" value="Putative phosphatase, domain 2"/>
    <property type="match status" value="1"/>
</dbReference>
<evidence type="ECO:0000313" key="4">
    <source>
        <dbReference type="Proteomes" id="UP001215712"/>
    </source>
</evidence>
<dbReference type="Gene3D" id="3.40.50.1000">
    <property type="entry name" value="HAD superfamily/HAD-like"/>
    <property type="match status" value="1"/>
</dbReference>
<dbReference type="SFLD" id="SFLDS00003">
    <property type="entry name" value="Haloacid_Dehalogenase"/>
    <property type="match status" value="1"/>
</dbReference>
<dbReference type="InterPro" id="IPR036412">
    <property type="entry name" value="HAD-like_sf"/>
</dbReference>
<dbReference type="Proteomes" id="UP001215712">
    <property type="component" value="Unassembled WGS sequence"/>
</dbReference>
<reference evidence="3" key="1">
    <citation type="journal article" date="2023" name="IMA Fungus">
        <title>Comparative genomic study of the Penicillium genus elucidates a diverse pangenome and 15 lateral gene transfer events.</title>
        <authorList>
            <person name="Petersen C."/>
            <person name="Sorensen T."/>
            <person name="Nielsen M.R."/>
            <person name="Sondergaard T.E."/>
            <person name="Sorensen J.L."/>
            <person name="Fitzpatrick D.A."/>
            <person name="Frisvad J.C."/>
            <person name="Nielsen K.L."/>
        </authorList>
    </citation>
    <scope>NUCLEOTIDE SEQUENCE</scope>
    <source>
        <strain evidence="3">IBT 17514</strain>
    </source>
</reference>
<dbReference type="InterPro" id="IPR006328">
    <property type="entry name" value="2-HAD"/>
</dbReference>
<keyword evidence="2" id="KW-0378">Hydrolase</keyword>
<accession>A0AAD6HEW0</accession>
<dbReference type="NCBIfam" id="TIGR01493">
    <property type="entry name" value="HAD-SF-IA-v2"/>
    <property type="match status" value="1"/>
</dbReference>
<proteinExistence type="inferred from homology"/>
<evidence type="ECO:0000313" key="3">
    <source>
        <dbReference type="EMBL" id="KAJ5710053.1"/>
    </source>
</evidence>
<dbReference type="SFLD" id="SFLDG01129">
    <property type="entry name" value="C1.5:_HAD__Beta-PGM__Phosphata"/>
    <property type="match status" value="1"/>
</dbReference>
<evidence type="ECO:0008006" key="5">
    <source>
        <dbReference type="Google" id="ProtNLM"/>
    </source>
</evidence>
<name>A0AAD6HEW0_9EURO</name>
<sequence length="237" mass="26118">MAANIVVAFDLYGTLLSTDSIAEHLGKCLGSCAPSVSSLWRRYQLEYTWRLNSMEKFEDFETVTRNALRHAAAEHGQQLSNSTIEDLMNAYNELHTFPDVGPALNRITNEQNIQSVIFSNGTTEMIAKSVQSGDLSQHATSFSSFVSVDAVRKYKPSPSTYEHLAQVVGKTPMQLGDIWLISANPFDVAGARNAGLNAIWIDRAAKGWQDSVSIDLKPTAIVHSLEQIVTEITTQRA</sequence>
<dbReference type="InterPro" id="IPR023214">
    <property type="entry name" value="HAD_sf"/>
</dbReference>
<dbReference type="NCBIfam" id="TIGR01428">
    <property type="entry name" value="HAD_type_II"/>
    <property type="match status" value="1"/>
</dbReference>
<dbReference type="PRINTS" id="PR00413">
    <property type="entry name" value="HADHALOGNASE"/>
</dbReference>
<dbReference type="InterPro" id="IPR006439">
    <property type="entry name" value="HAD-SF_hydro_IA"/>
</dbReference>
<comment type="caution">
    <text evidence="3">The sequence shown here is derived from an EMBL/GenBank/DDBJ whole genome shotgun (WGS) entry which is preliminary data.</text>
</comment>
<gene>
    <name evidence="3" type="ORF">N7493_009645</name>
</gene>
<dbReference type="PANTHER" id="PTHR43316">
    <property type="entry name" value="HYDROLASE, HALOACID DELAHOGENASE-RELATED"/>
    <property type="match status" value="1"/>
</dbReference>
<dbReference type="SUPFAM" id="SSF56784">
    <property type="entry name" value="HAD-like"/>
    <property type="match status" value="1"/>
</dbReference>
<dbReference type="CDD" id="cd02588">
    <property type="entry name" value="HAD_L2-DEX"/>
    <property type="match status" value="1"/>
</dbReference>
<dbReference type="GO" id="GO:0019120">
    <property type="term" value="F:hydrolase activity, acting on acid halide bonds, in C-halide compounds"/>
    <property type="evidence" value="ECO:0007669"/>
    <property type="project" value="InterPro"/>
</dbReference>
<dbReference type="InterPro" id="IPR023198">
    <property type="entry name" value="PGP-like_dom2"/>
</dbReference>
<dbReference type="InterPro" id="IPR051540">
    <property type="entry name" value="S-2-haloacid_dehalogenase"/>
</dbReference>
<evidence type="ECO:0000256" key="1">
    <source>
        <dbReference type="ARBA" id="ARBA00008106"/>
    </source>
</evidence>
<dbReference type="Pfam" id="PF00702">
    <property type="entry name" value="Hydrolase"/>
    <property type="match status" value="1"/>
</dbReference>
<keyword evidence="4" id="KW-1185">Reference proteome</keyword>
<comment type="similarity">
    <text evidence="1">Belongs to the HAD-like hydrolase superfamily. S-2-haloalkanoic acid dehalogenase family.</text>
</comment>
<dbReference type="AlphaFoldDB" id="A0AAD6HEW0"/>
<dbReference type="GO" id="GO:0016791">
    <property type="term" value="F:phosphatase activity"/>
    <property type="evidence" value="ECO:0007669"/>
    <property type="project" value="UniProtKB-ARBA"/>
</dbReference>
<dbReference type="EMBL" id="JAQJAN010000017">
    <property type="protein sequence ID" value="KAJ5710053.1"/>
    <property type="molecule type" value="Genomic_DNA"/>
</dbReference>
<protein>
    <recommendedName>
        <fullName evidence="5">Haloacid dehalogenase, type II</fullName>
    </recommendedName>
</protein>
<organism evidence="3 4">
    <name type="scientific">Penicillium malachiteum</name>
    <dbReference type="NCBI Taxonomy" id="1324776"/>
    <lineage>
        <taxon>Eukaryota</taxon>
        <taxon>Fungi</taxon>
        <taxon>Dikarya</taxon>
        <taxon>Ascomycota</taxon>
        <taxon>Pezizomycotina</taxon>
        <taxon>Eurotiomycetes</taxon>
        <taxon>Eurotiomycetidae</taxon>
        <taxon>Eurotiales</taxon>
        <taxon>Aspergillaceae</taxon>
        <taxon>Penicillium</taxon>
    </lineage>
</organism>
<reference evidence="3" key="2">
    <citation type="submission" date="2023-01" db="EMBL/GenBank/DDBJ databases">
        <authorList>
            <person name="Petersen C."/>
        </authorList>
    </citation>
    <scope>NUCLEOTIDE SEQUENCE</scope>
    <source>
        <strain evidence="3">IBT 17514</strain>
    </source>
</reference>
<evidence type="ECO:0000256" key="2">
    <source>
        <dbReference type="ARBA" id="ARBA00022801"/>
    </source>
</evidence>